<keyword evidence="1" id="KW-0732">Signal</keyword>
<accession>A0A6J4SE56</accession>
<feature type="signal peptide" evidence="1">
    <location>
        <begin position="1"/>
        <end position="25"/>
    </location>
</feature>
<protein>
    <submittedName>
        <fullName evidence="2">Uncharacterized protein</fullName>
    </submittedName>
</protein>
<gene>
    <name evidence="2" type="ORF">AVDCRST_MAG38-2954</name>
</gene>
<sequence length="190" mass="20000">MRIKKKWAVGLAVSVGLAMAMPATAAATCAPEATSQPFAALGDENHYFLAPGGDFEGGLSWTAWGNPTIVDGIGNGIDSGTRAVRLPQNAAITSPAICFDVDRPHIRLMARSLTANGTLRVDAIDASGEKNPLAKLDGANHQAWAASPFVNLDPRLELAATPSQLAKLRIIALTGHWLVDAVYVDPYTRG</sequence>
<feature type="chain" id="PRO_5027042697" evidence="1">
    <location>
        <begin position="26"/>
        <end position="190"/>
    </location>
</feature>
<evidence type="ECO:0000313" key="2">
    <source>
        <dbReference type="EMBL" id="CAA9496474.1"/>
    </source>
</evidence>
<dbReference type="EMBL" id="CADCVJ010000240">
    <property type="protein sequence ID" value="CAA9496474.1"/>
    <property type="molecule type" value="Genomic_DNA"/>
</dbReference>
<reference evidence="2" key="1">
    <citation type="submission" date="2020-02" db="EMBL/GenBank/DDBJ databases">
        <authorList>
            <person name="Meier V. D."/>
        </authorList>
    </citation>
    <scope>NUCLEOTIDE SEQUENCE</scope>
    <source>
        <strain evidence="2">AVDCRST_MAG38</strain>
    </source>
</reference>
<proteinExistence type="predicted"/>
<organism evidence="2">
    <name type="scientific">uncultured Solirubrobacteraceae bacterium</name>
    <dbReference type="NCBI Taxonomy" id="1162706"/>
    <lineage>
        <taxon>Bacteria</taxon>
        <taxon>Bacillati</taxon>
        <taxon>Actinomycetota</taxon>
        <taxon>Thermoleophilia</taxon>
        <taxon>Solirubrobacterales</taxon>
        <taxon>Solirubrobacteraceae</taxon>
        <taxon>environmental samples</taxon>
    </lineage>
</organism>
<dbReference type="AlphaFoldDB" id="A0A6J4SE56"/>
<name>A0A6J4SE56_9ACTN</name>
<evidence type="ECO:0000256" key="1">
    <source>
        <dbReference type="SAM" id="SignalP"/>
    </source>
</evidence>